<proteinExistence type="predicted"/>
<dbReference type="Proteomes" id="UP000424527">
    <property type="component" value="Unassembled WGS sequence"/>
</dbReference>
<feature type="domain" description="HAT C-terminal dimerisation" evidence="1">
    <location>
        <begin position="501"/>
        <end position="556"/>
    </location>
</feature>
<dbReference type="GO" id="GO:0046983">
    <property type="term" value="F:protein dimerization activity"/>
    <property type="evidence" value="ECO:0007669"/>
    <property type="project" value="InterPro"/>
</dbReference>
<dbReference type="EMBL" id="REGW02000006">
    <property type="protein sequence ID" value="KAE8295695.1"/>
    <property type="molecule type" value="Genomic_DNA"/>
</dbReference>
<dbReference type="PANTHER" id="PTHR46880">
    <property type="entry name" value="RAS-ASSOCIATING DOMAIN-CONTAINING PROTEIN"/>
    <property type="match status" value="1"/>
</dbReference>
<name>A0A6G0IVZ5_LARCR</name>
<dbReference type="SUPFAM" id="SSF53098">
    <property type="entry name" value="Ribonuclease H-like"/>
    <property type="match status" value="1"/>
</dbReference>
<dbReference type="InterPro" id="IPR008906">
    <property type="entry name" value="HATC_C_dom"/>
</dbReference>
<keyword evidence="4" id="KW-1185">Reference proteome</keyword>
<protein>
    <recommendedName>
        <fullName evidence="5">Zinc finger protein 862</fullName>
    </recommendedName>
</protein>
<evidence type="ECO:0000259" key="2">
    <source>
        <dbReference type="Pfam" id="PF14291"/>
    </source>
</evidence>
<dbReference type="InterPro" id="IPR012337">
    <property type="entry name" value="RNaseH-like_sf"/>
</dbReference>
<reference evidence="3 4" key="1">
    <citation type="submission" date="2019-07" db="EMBL/GenBank/DDBJ databases">
        <title>Chromosome genome assembly for large yellow croaker.</title>
        <authorList>
            <person name="Xiao S."/>
        </authorList>
    </citation>
    <scope>NUCLEOTIDE SEQUENCE [LARGE SCALE GENOMIC DNA]</scope>
    <source>
        <strain evidence="3">JMULYC20181020</strain>
        <tissue evidence="3">Muscle</tissue>
    </source>
</reference>
<dbReference type="AlphaFoldDB" id="A0A6G0IVZ5"/>
<organism evidence="3 4">
    <name type="scientific">Larimichthys crocea</name>
    <name type="common">Large yellow croaker</name>
    <name type="synonym">Pseudosciaena crocea</name>
    <dbReference type="NCBI Taxonomy" id="215358"/>
    <lineage>
        <taxon>Eukaryota</taxon>
        <taxon>Metazoa</taxon>
        <taxon>Chordata</taxon>
        <taxon>Craniata</taxon>
        <taxon>Vertebrata</taxon>
        <taxon>Euteleostomi</taxon>
        <taxon>Actinopterygii</taxon>
        <taxon>Neopterygii</taxon>
        <taxon>Teleostei</taxon>
        <taxon>Neoteleostei</taxon>
        <taxon>Acanthomorphata</taxon>
        <taxon>Eupercaria</taxon>
        <taxon>Sciaenidae</taxon>
        <taxon>Larimichthys</taxon>
    </lineage>
</organism>
<gene>
    <name evidence="3" type="ORF">D5F01_LYC06630</name>
</gene>
<accession>A0A6G0IVZ5</accession>
<dbReference type="Pfam" id="PF05699">
    <property type="entry name" value="Dimer_Tnp_hAT"/>
    <property type="match status" value="1"/>
</dbReference>
<evidence type="ECO:0000259" key="1">
    <source>
        <dbReference type="Pfam" id="PF05699"/>
    </source>
</evidence>
<dbReference type="Pfam" id="PF14291">
    <property type="entry name" value="DUF4371"/>
    <property type="match status" value="1"/>
</dbReference>
<dbReference type="InterPro" id="IPR025398">
    <property type="entry name" value="DUF4371"/>
</dbReference>
<evidence type="ECO:0008006" key="5">
    <source>
        <dbReference type="Google" id="ProtNLM"/>
    </source>
</evidence>
<feature type="domain" description="DUF4371" evidence="2">
    <location>
        <begin position="96"/>
        <end position="216"/>
    </location>
</feature>
<dbReference type="PANTHER" id="PTHR46880:SF5">
    <property type="entry name" value="DUF4371 DOMAIN-CONTAINING PROTEIN"/>
    <property type="match status" value="1"/>
</dbReference>
<evidence type="ECO:0000313" key="3">
    <source>
        <dbReference type="EMBL" id="KAE8295695.1"/>
    </source>
</evidence>
<comment type="caution">
    <text evidence="3">The sequence shown here is derived from an EMBL/GenBank/DDBJ whole genome shotgun (WGS) entry which is preliminary data.</text>
</comment>
<evidence type="ECO:0000313" key="4">
    <source>
        <dbReference type="Proteomes" id="UP000424527"/>
    </source>
</evidence>
<sequence length="586" mass="65635">MDVPCTTIIKHSLVRHETSQGHTEAKARFDSAKAAERTGGIAQAMKKQVNLERSAFLAALRAMYWLTTNEIPHTTNFSSLLDMMRGLGLSYLSHLNKAGNAHYTSEEIMQEMVQVLSDEPRQHIFNSMRKSRYFSLLIDETTDIAVAKQLIIYGRYLTETHEVRTSFLAIQDIADGQAITIVAAIKAFLSSADLDINKMAGFGSDGAAVMVGRRNGVAAKLRGDNQKLVNIHCIAHRLALASAQAADGITYLMKFKDLIGQLYRFYEFSPVRTAGLKNIQDVLNSRVKLVQAKDVRWLSHNQAVIALKRTYAAVVTSLEHEATERNEATARGLATFLTTFQFTATLLMLCDCFRTEVDFTHIDANVTATIEALRTLKSTPGSNFRDLDQFLKDSSTVANIRYSHAQMDQFMKSIYLPFLDNIIKNLQERFPDVMLLSAFNIFNPIEADMDQQHNLQLLCEHYTTEVAGLEEVKKEYSMLTTLLESQYNALTTTQVLQTVQKVHGDTMPNLAKLAAAMAVLPVSTADCERGFSSMKRVKTSLRNRMKESTLNNLLMISMEGPPAEEFNFHAACDSWAGMARRRLNVI</sequence>